<evidence type="ECO:0000313" key="2">
    <source>
        <dbReference type="EMBL" id="KAJ7041823.1"/>
    </source>
</evidence>
<evidence type="ECO:0000313" key="3">
    <source>
        <dbReference type="Proteomes" id="UP001218188"/>
    </source>
</evidence>
<feature type="region of interest" description="Disordered" evidence="1">
    <location>
        <begin position="1"/>
        <end position="38"/>
    </location>
</feature>
<feature type="compositionally biased region" description="Basic residues" evidence="1">
    <location>
        <begin position="9"/>
        <end position="23"/>
    </location>
</feature>
<dbReference type="EMBL" id="JARJCM010000015">
    <property type="protein sequence ID" value="KAJ7041823.1"/>
    <property type="molecule type" value="Genomic_DNA"/>
</dbReference>
<name>A0AAD6TCI4_9AGAR</name>
<proteinExistence type="predicted"/>
<keyword evidence="3" id="KW-1185">Reference proteome</keyword>
<evidence type="ECO:0000256" key="1">
    <source>
        <dbReference type="SAM" id="MobiDB-lite"/>
    </source>
</evidence>
<dbReference type="AlphaFoldDB" id="A0AAD6TCI4"/>
<protein>
    <submittedName>
        <fullName evidence="2">Uncharacterized protein</fullName>
    </submittedName>
</protein>
<sequence length="171" mass="19612">MNDDSWFHRASRPRRAKQRRAVTRRQQAEEDARRLRNLPTPRRRSVRIERIRRARFYASPIYPYHVALAREITPLPSIFRHWDDAIDAQWSLAKEGAIDAQWASASGSEQHDASASKPAGSGWAGGGWGDDSPPVIDDRWRGWEFTSEGVWTSTQHIKLEPDLLDDELATP</sequence>
<accession>A0AAD6TCI4</accession>
<organism evidence="2 3">
    <name type="scientific">Mycena alexandri</name>
    <dbReference type="NCBI Taxonomy" id="1745969"/>
    <lineage>
        <taxon>Eukaryota</taxon>
        <taxon>Fungi</taxon>
        <taxon>Dikarya</taxon>
        <taxon>Basidiomycota</taxon>
        <taxon>Agaricomycotina</taxon>
        <taxon>Agaricomycetes</taxon>
        <taxon>Agaricomycetidae</taxon>
        <taxon>Agaricales</taxon>
        <taxon>Marasmiineae</taxon>
        <taxon>Mycenaceae</taxon>
        <taxon>Mycena</taxon>
    </lineage>
</organism>
<gene>
    <name evidence="2" type="ORF">C8F04DRAFT_1176910</name>
</gene>
<dbReference type="Proteomes" id="UP001218188">
    <property type="component" value="Unassembled WGS sequence"/>
</dbReference>
<feature type="region of interest" description="Disordered" evidence="1">
    <location>
        <begin position="101"/>
        <end position="139"/>
    </location>
</feature>
<comment type="caution">
    <text evidence="2">The sequence shown here is derived from an EMBL/GenBank/DDBJ whole genome shotgun (WGS) entry which is preliminary data.</text>
</comment>
<reference evidence="2" key="1">
    <citation type="submission" date="2023-03" db="EMBL/GenBank/DDBJ databases">
        <title>Massive genome expansion in bonnet fungi (Mycena s.s.) driven by repeated elements and novel gene families across ecological guilds.</title>
        <authorList>
            <consortium name="Lawrence Berkeley National Laboratory"/>
            <person name="Harder C.B."/>
            <person name="Miyauchi S."/>
            <person name="Viragh M."/>
            <person name="Kuo A."/>
            <person name="Thoen E."/>
            <person name="Andreopoulos B."/>
            <person name="Lu D."/>
            <person name="Skrede I."/>
            <person name="Drula E."/>
            <person name="Henrissat B."/>
            <person name="Morin E."/>
            <person name="Kohler A."/>
            <person name="Barry K."/>
            <person name="LaButti K."/>
            <person name="Morin E."/>
            <person name="Salamov A."/>
            <person name="Lipzen A."/>
            <person name="Mereny Z."/>
            <person name="Hegedus B."/>
            <person name="Baldrian P."/>
            <person name="Stursova M."/>
            <person name="Weitz H."/>
            <person name="Taylor A."/>
            <person name="Grigoriev I.V."/>
            <person name="Nagy L.G."/>
            <person name="Martin F."/>
            <person name="Kauserud H."/>
        </authorList>
    </citation>
    <scope>NUCLEOTIDE SEQUENCE</scope>
    <source>
        <strain evidence="2">CBHHK200</strain>
    </source>
</reference>